<sequence length="188" mass="20125">MVMSLFRTMQQAGVAQGALLIEAGVPVDPLRAASPAGCITPRQYSRLCTVVSRQLADETFGAMPDAVTPPGTLRMLALGMLGGGALGTAMQRAIEFNASCRARGRLPQENRLWVQDSGRHATLAYLGTGVPARHQHRVLAGLAIWLRFCGWMIGQEIDVVSASCAGPAPERDDALRHFFPGPVRFNAS</sequence>
<dbReference type="STRING" id="1121937.GCA_000423125_01984"/>
<dbReference type="GO" id="GO:0000976">
    <property type="term" value="F:transcription cis-regulatory region binding"/>
    <property type="evidence" value="ECO:0007669"/>
    <property type="project" value="TreeGrafter"/>
</dbReference>
<dbReference type="PANTHER" id="PTHR47894:SF1">
    <property type="entry name" value="HTH-TYPE TRANSCRIPTIONAL REGULATOR VQSM"/>
    <property type="match status" value="1"/>
</dbReference>
<feature type="domain" description="HTH-type transcriptional regulator AraC-type N-terminal" evidence="2">
    <location>
        <begin position="13"/>
        <end position="187"/>
    </location>
</feature>
<organism evidence="3 4">
    <name type="scientific">Haliea salexigens</name>
    <dbReference type="NCBI Taxonomy" id="287487"/>
    <lineage>
        <taxon>Bacteria</taxon>
        <taxon>Pseudomonadati</taxon>
        <taxon>Pseudomonadota</taxon>
        <taxon>Gammaproteobacteria</taxon>
        <taxon>Cellvibrionales</taxon>
        <taxon>Halieaceae</taxon>
        <taxon>Haliea</taxon>
    </lineage>
</organism>
<accession>A0A3C1KJ32</accession>
<comment type="caution">
    <text evidence="3">The sequence shown here is derived from an EMBL/GenBank/DDBJ whole genome shotgun (WGS) entry which is preliminary data.</text>
</comment>
<dbReference type="GO" id="GO:0005829">
    <property type="term" value="C:cytosol"/>
    <property type="evidence" value="ECO:0007669"/>
    <property type="project" value="TreeGrafter"/>
</dbReference>
<dbReference type="AlphaFoldDB" id="A0A3C1KJ32"/>
<protein>
    <recommendedName>
        <fullName evidence="2">HTH-type transcriptional regulator AraC-type N-terminal domain-containing protein</fullName>
    </recommendedName>
</protein>
<dbReference type="PANTHER" id="PTHR47894">
    <property type="entry name" value="HTH-TYPE TRANSCRIPTIONAL REGULATOR GADX"/>
    <property type="match status" value="1"/>
</dbReference>
<evidence type="ECO:0000259" key="2">
    <source>
        <dbReference type="Pfam" id="PF12625"/>
    </source>
</evidence>
<dbReference type="EMBL" id="DMND01000033">
    <property type="protein sequence ID" value="HAN26458.1"/>
    <property type="molecule type" value="Genomic_DNA"/>
</dbReference>
<keyword evidence="1" id="KW-0238">DNA-binding</keyword>
<reference evidence="3 4" key="1">
    <citation type="journal article" date="2018" name="Nat. Biotechnol.">
        <title>A standardized bacterial taxonomy based on genome phylogeny substantially revises the tree of life.</title>
        <authorList>
            <person name="Parks D.H."/>
            <person name="Chuvochina M."/>
            <person name="Waite D.W."/>
            <person name="Rinke C."/>
            <person name="Skarshewski A."/>
            <person name="Chaumeil P.A."/>
            <person name="Hugenholtz P."/>
        </authorList>
    </citation>
    <scope>NUCLEOTIDE SEQUENCE [LARGE SCALE GENOMIC DNA]</scope>
    <source>
        <strain evidence="3">UBA9158</strain>
    </source>
</reference>
<dbReference type="InterPro" id="IPR032687">
    <property type="entry name" value="AraC-type_N"/>
</dbReference>
<evidence type="ECO:0000313" key="4">
    <source>
        <dbReference type="Proteomes" id="UP000259273"/>
    </source>
</evidence>
<dbReference type="Proteomes" id="UP000259273">
    <property type="component" value="Unassembled WGS sequence"/>
</dbReference>
<evidence type="ECO:0000313" key="3">
    <source>
        <dbReference type="EMBL" id="HAN26458.1"/>
    </source>
</evidence>
<proteinExistence type="predicted"/>
<feature type="non-terminal residue" evidence="3">
    <location>
        <position position="188"/>
    </location>
</feature>
<dbReference type="GO" id="GO:0003700">
    <property type="term" value="F:DNA-binding transcription factor activity"/>
    <property type="evidence" value="ECO:0007669"/>
    <property type="project" value="TreeGrafter"/>
</dbReference>
<dbReference type="Pfam" id="PF12625">
    <property type="entry name" value="Arabinose_bd"/>
    <property type="match status" value="1"/>
</dbReference>
<evidence type="ECO:0000256" key="1">
    <source>
        <dbReference type="ARBA" id="ARBA00023125"/>
    </source>
</evidence>
<gene>
    <name evidence="3" type="ORF">DCP75_01765</name>
</gene>
<name>A0A3C1KJ32_9GAMM</name>